<accession>A0A9P5TF41</accession>
<evidence type="ECO:0000313" key="1">
    <source>
        <dbReference type="EMBL" id="KAF8867469.1"/>
    </source>
</evidence>
<gene>
    <name evidence="1" type="ORF">CPB84DRAFT_1859377</name>
</gene>
<evidence type="ECO:0000313" key="2">
    <source>
        <dbReference type="Proteomes" id="UP000724874"/>
    </source>
</evidence>
<comment type="caution">
    <text evidence="1">The sequence shown here is derived from an EMBL/GenBank/DDBJ whole genome shotgun (WGS) entry which is preliminary data.</text>
</comment>
<organism evidence="1 2">
    <name type="scientific">Gymnopilus junonius</name>
    <name type="common">Spectacular rustgill mushroom</name>
    <name type="synonym">Gymnopilus spectabilis subsp. junonius</name>
    <dbReference type="NCBI Taxonomy" id="109634"/>
    <lineage>
        <taxon>Eukaryota</taxon>
        <taxon>Fungi</taxon>
        <taxon>Dikarya</taxon>
        <taxon>Basidiomycota</taxon>
        <taxon>Agaricomycotina</taxon>
        <taxon>Agaricomycetes</taxon>
        <taxon>Agaricomycetidae</taxon>
        <taxon>Agaricales</taxon>
        <taxon>Agaricineae</taxon>
        <taxon>Hymenogastraceae</taxon>
        <taxon>Gymnopilus</taxon>
    </lineage>
</organism>
<sequence length="193" mass="20629">MAAQMSSNMSSTQAFSFFDQESMFLDQSTPPASPSLTVSTSAVMPQNLVPLAQGGAYHAQPMYPYHGMVYHPQVPLTTLTYHPQTAYPYAHHLPSVPQNPAPYYLETLVYTHSHQLPSAIGVLSPNGPATNSVLAVSKWKRATSTGGHASKHQKKNAVLVMEMVDPSPICGVGPPSLAIPNEAGTEDQVADGE</sequence>
<protein>
    <submittedName>
        <fullName evidence="1">Uncharacterized protein</fullName>
    </submittedName>
</protein>
<dbReference type="EMBL" id="JADNYJ010001103">
    <property type="protein sequence ID" value="KAF8867469.1"/>
    <property type="molecule type" value="Genomic_DNA"/>
</dbReference>
<reference evidence="1" key="1">
    <citation type="submission" date="2020-11" db="EMBL/GenBank/DDBJ databases">
        <authorList>
            <consortium name="DOE Joint Genome Institute"/>
            <person name="Ahrendt S."/>
            <person name="Riley R."/>
            <person name="Andreopoulos W."/>
            <person name="LaButti K."/>
            <person name="Pangilinan J."/>
            <person name="Ruiz-duenas F.J."/>
            <person name="Barrasa J.M."/>
            <person name="Sanchez-Garcia M."/>
            <person name="Camarero S."/>
            <person name="Miyauchi S."/>
            <person name="Serrano A."/>
            <person name="Linde D."/>
            <person name="Babiker R."/>
            <person name="Drula E."/>
            <person name="Ayuso-Fernandez I."/>
            <person name="Pacheco R."/>
            <person name="Padilla G."/>
            <person name="Ferreira P."/>
            <person name="Barriuso J."/>
            <person name="Kellner H."/>
            <person name="Castanera R."/>
            <person name="Alfaro M."/>
            <person name="Ramirez L."/>
            <person name="Pisabarro A.G."/>
            <person name="Kuo A."/>
            <person name="Tritt A."/>
            <person name="Lipzen A."/>
            <person name="He G."/>
            <person name="Yan M."/>
            <person name="Ng V."/>
            <person name="Cullen D."/>
            <person name="Martin F."/>
            <person name="Rosso M.-N."/>
            <person name="Henrissat B."/>
            <person name="Hibbett D."/>
            <person name="Martinez A.T."/>
            <person name="Grigoriev I.V."/>
        </authorList>
    </citation>
    <scope>NUCLEOTIDE SEQUENCE</scope>
    <source>
        <strain evidence="1">AH 44721</strain>
    </source>
</reference>
<keyword evidence="2" id="KW-1185">Reference proteome</keyword>
<dbReference type="Proteomes" id="UP000724874">
    <property type="component" value="Unassembled WGS sequence"/>
</dbReference>
<name>A0A9P5TF41_GYMJU</name>
<proteinExistence type="predicted"/>
<dbReference type="AlphaFoldDB" id="A0A9P5TF41"/>